<proteinExistence type="predicted"/>
<protein>
    <submittedName>
        <fullName evidence="1">Uncharacterized protein</fullName>
    </submittedName>
</protein>
<dbReference type="Proteomes" id="UP001139981">
    <property type="component" value="Unassembled WGS sequence"/>
</dbReference>
<organism evidence="1 2">
    <name type="scientific">Coemansia aciculifera</name>
    <dbReference type="NCBI Taxonomy" id="417176"/>
    <lineage>
        <taxon>Eukaryota</taxon>
        <taxon>Fungi</taxon>
        <taxon>Fungi incertae sedis</taxon>
        <taxon>Zoopagomycota</taxon>
        <taxon>Kickxellomycotina</taxon>
        <taxon>Kickxellomycetes</taxon>
        <taxon>Kickxellales</taxon>
        <taxon>Kickxellaceae</taxon>
        <taxon>Coemansia</taxon>
    </lineage>
</organism>
<comment type="caution">
    <text evidence="1">The sequence shown here is derived from an EMBL/GenBank/DDBJ whole genome shotgun (WGS) entry which is preliminary data.</text>
</comment>
<name>A0ACC1LWW7_9FUNG</name>
<feature type="non-terminal residue" evidence="1">
    <location>
        <position position="376"/>
    </location>
</feature>
<keyword evidence="2" id="KW-1185">Reference proteome</keyword>
<evidence type="ECO:0000313" key="1">
    <source>
        <dbReference type="EMBL" id="KAJ2888433.1"/>
    </source>
</evidence>
<gene>
    <name evidence="1" type="ORF">IWW38_004939</name>
</gene>
<reference evidence="1" key="1">
    <citation type="submission" date="2022-07" db="EMBL/GenBank/DDBJ databases">
        <title>Phylogenomic reconstructions and comparative analyses of Kickxellomycotina fungi.</title>
        <authorList>
            <person name="Reynolds N.K."/>
            <person name="Stajich J.E."/>
            <person name="Barry K."/>
            <person name="Grigoriev I.V."/>
            <person name="Crous P."/>
            <person name="Smith M.E."/>
        </authorList>
    </citation>
    <scope>NUCLEOTIDE SEQUENCE</scope>
    <source>
        <strain evidence="1">CBS 190363</strain>
    </source>
</reference>
<dbReference type="EMBL" id="JANBVB010002034">
    <property type="protein sequence ID" value="KAJ2888433.1"/>
    <property type="molecule type" value="Genomic_DNA"/>
</dbReference>
<evidence type="ECO:0000313" key="2">
    <source>
        <dbReference type="Proteomes" id="UP001139981"/>
    </source>
</evidence>
<accession>A0ACC1LWW7</accession>
<sequence>MLILIEQVDILFEQDQRLWPALKQLAQKSRRPIVLTCSDLVCVRWDTFNFHAVLHFVRPSEHSLVPYCFMLCLAEGVLAAPTDLMRACRESERDINRLLCLLEIVVMQCKAVEPATESSACLERQQTLDLGGTLAWLFNPLEVGETPQSRYMFWSELISSVYPKNSPCWFGLWPDPPPLLYDEAAVVSKPHLASIRQNDFFSQAASTVVSTPELCAETEQLALSTSPHNTAPVLRISALQTTAEPALLVCHPATSVPTDAPVAADYDQLEAISYALDTLSLARATTSATELQTECQLEPLYTHLAPLSDGCLDVNYITLDYDILTKRNITLLPDSSSTSQSTGEALDAYLRSSSMTRLESVAGIESLYYGVDSSMK</sequence>